<feature type="domain" description="C2H2-type" evidence="2">
    <location>
        <begin position="1"/>
        <end position="22"/>
    </location>
</feature>
<dbReference type="EMBL" id="MN739512">
    <property type="protein sequence ID" value="QHT09538.1"/>
    <property type="molecule type" value="Genomic_DNA"/>
</dbReference>
<dbReference type="SUPFAM" id="SSF57667">
    <property type="entry name" value="beta-beta-alpha zinc fingers"/>
    <property type="match status" value="1"/>
</dbReference>
<evidence type="ECO:0000259" key="3">
    <source>
        <dbReference type="PROSITE" id="PS51301"/>
    </source>
</evidence>
<dbReference type="Gene3D" id="3.30.160.60">
    <property type="entry name" value="Classic Zinc Finger"/>
    <property type="match status" value="1"/>
</dbReference>
<dbReference type="Pfam" id="PF00096">
    <property type="entry name" value="zf-C2H2"/>
    <property type="match status" value="2"/>
</dbReference>
<dbReference type="Pfam" id="PF04383">
    <property type="entry name" value="KilA-N"/>
    <property type="match status" value="1"/>
</dbReference>
<name>A0A6C0CYE3_9ZZZZ</name>
<evidence type="ECO:0000313" key="4">
    <source>
        <dbReference type="EMBL" id="QHT09538.1"/>
    </source>
</evidence>
<organism evidence="4">
    <name type="scientific">viral metagenome</name>
    <dbReference type="NCBI Taxonomy" id="1070528"/>
    <lineage>
        <taxon>unclassified sequences</taxon>
        <taxon>metagenomes</taxon>
        <taxon>organismal metagenomes</taxon>
    </lineage>
</organism>
<dbReference type="GO" id="GO:0003677">
    <property type="term" value="F:DNA binding"/>
    <property type="evidence" value="ECO:0007669"/>
    <property type="project" value="InterPro"/>
</dbReference>
<dbReference type="AlphaFoldDB" id="A0A6C0CYE3"/>
<feature type="domain" description="KilA-N" evidence="3">
    <location>
        <begin position="195"/>
        <end position="297"/>
    </location>
</feature>
<dbReference type="PROSITE" id="PS51301">
    <property type="entry name" value="KILA_N"/>
    <property type="match status" value="1"/>
</dbReference>
<dbReference type="SMART" id="SM01252">
    <property type="entry name" value="KilA-N"/>
    <property type="match status" value="1"/>
</dbReference>
<dbReference type="PROSITE" id="PS50157">
    <property type="entry name" value="ZINC_FINGER_C2H2_2"/>
    <property type="match status" value="1"/>
</dbReference>
<proteinExistence type="predicted"/>
<dbReference type="InterPro" id="IPR036236">
    <property type="entry name" value="Znf_C2H2_sf"/>
</dbReference>
<keyword evidence="1" id="KW-0175">Coiled coil</keyword>
<dbReference type="InterPro" id="IPR013087">
    <property type="entry name" value="Znf_C2H2_type"/>
</dbReference>
<dbReference type="SUPFAM" id="SSF54616">
    <property type="entry name" value="DNA-binding domain of Mlu1-box binding protein MBP1"/>
    <property type="match status" value="1"/>
</dbReference>
<evidence type="ECO:0008006" key="5">
    <source>
        <dbReference type="Google" id="ProtNLM"/>
    </source>
</evidence>
<dbReference type="InterPro" id="IPR036887">
    <property type="entry name" value="HTH_APSES_sf"/>
</dbReference>
<evidence type="ECO:0000256" key="1">
    <source>
        <dbReference type="SAM" id="Coils"/>
    </source>
</evidence>
<dbReference type="InterPro" id="IPR017880">
    <property type="entry name" value="KilA_N"/>
</dbReference>
<dbReference type="InterPro" id="IPR018004">
    <property type="entry name" value="KilA/APSES_HTH"/>
</dbReference>
<sequence length="444" mass="52607">MECEYCKKNFNNISSLNYHQKTTKYCLIIRGIIKKDNSIIIEEHSCDHCNKILTTKSNLERHLECCNIKIEKEQKLREETRDKEFQNVTNELQVIKEELQNYKYEIKVKKEQQNNYERQLENKDKQIKEQQNNYERQLENKDKQTKELQNIIASIASQPKTVNHNNHEFVIELNHTETPEDKENLTEYNNEEEYQLSPLVVANGITIDSREDGYIDVTNLCKAGDKKFNDWNRLDRTRTFLQALKSTTGIPVVELIQYITGGNGERHTWVHPQVAINIAQWISPEFDVKVSGWIYEVMLTGKVDIKNTKSYRELRAANKDKELKIKYLTNKYVKRQPRLQYDVPNVIYILTTPTHKLEGRYILGKAENLTNRLSVYNKTDEHEVVYYQGCKDETCMKIAEQTIFYNLEQYREQANRERFVLPESCDINLFIDEIKNTIRILNKE</sequence>
<accession>A0A6C0CYE3</accession>
<feature type="coiled-coil region" evidence="1">
    <location>
        <begin position="85"/>
        <end position="151"/>
    </location>
</feature>
<reference evidence="4" key="1">
    <citation type="journal article" date="2020" name="Nature">
        <title>Giant virus diversity and host interactions through global metagenomics.</title>
        <authorList>
            <person name="Schulz F."/>
            <person name="Roux S."/>
            <person name="Paez-Espino D."/>
            <person name="Jungbluth S."/>
            <person name="Walsh D.A."/>
            <person name="Denef V.J."/>
            <person name="McMahon K.D."/>
            <person name="Konstantinidis K.T."/>
            <person name="Eloe-Fadrosh E.A."/>
            <person name="Kyrpides N.C."/>
            <person name="Woyke T."/>
        </authorList>
    </citation>
    <scope>NUCLEOTIDE SEQUENCE</scope>
    <source>
        <strain evidence="4">GVMAG-M-3300023174-102</strain>
    </source>
</reference>
<protein>
    <recommendedName>
        <fullName evidence="5">KilA-N domain-containing protein</fullName>
    </recommendedName>
</protein>
<evidence type="ECO:0000259" key="2">
    <source>
        <dbReference type="PROSITE" id="PS50157"/>
    </source>
</evidence>